<dbReference type="AlphaFoldDB" id="A0A182NZ94"/>
<feature type="region of interest" description="Disordered" evidence="1">
    <location>
        <begin position="135"/>
        <end position="237"/>
    </location>
</feature>
<sequence length="340" mass="38375">MDPEPTDLDEMVEYLLRKPKHRVPTLRLERKTILQFIKLIEDHPCLWNRRDINYPDSERMVKAWKKIASTLGYPVLDLKSKWASIQSTHRGYISRQSKQGETSGATQSVNWFAYKAMNFMRQGKEYAPRITIETAFDDSQTTETDIHSDEGAAAKIPEPPVTNRIPQPTSSSSVQAKKPVAPQNPTPSKTSALSPPKLTGGKVIRKPIAIKRIPKSPISSQSLVQNKHTLRSSSAVMTSSKTQETLCTPKTLVPGCDPTASDFVEASTNDKTCDKVEQRMLDIMSQLVVIASNAQHSPHHKKQMMVFAERMETLDEAARHRLLRKMNAALEEEERKLYKL</sequence>
<keyword evidence="4" id="KW-1185">Reference proteome</keyword>
<dbReference type="GO" id="GO:0005634">
    <property type="term" value="C:nucleus"/>
    <property type="evidence" value="ECO:0007669"/>
    <property type="project" value="TreeGrafter"/>
</dbReference>
<proteinExistence type="predicted"/>
<dbReference type="Pfam" id="PF10545">
    <property type="entry name" value="MADF_DNA_bdg"/>
    <property type="match status" value="1"/>
</dbReference>
<organism evidence="3 4">
    <name type="scientific">Anopheles dirus</name>
    <dbReference type="NCBI Taxonomy" id="7168"/>
    <lineage>
        <taxon>Eukaryota</taxon>
        <taxon>Metazoa</taxon>
        <taxon>Ecdysozoa</taxon>
        <taxon>Arthropoda</taxon>
        <taxon>Hexapoda</taxon>
        <taxon>Insecta</taxon>
        <taxon>Pterygota</taxon>
        <taxon>Neoptera</taxon>
        <taxon>Endopterygota</taxon>
        <taxon>Diptera</taxon>
        <taxon>Nematocera</taxon>
        <taxon>Culicoidea</taxon>
        <taxon>Culicidae</taxon>
        <taxon>Anophelinae</taxon>
        <taxon>Anopheles</taxon>
    </lineage>
</organism>
<evidence type="ECO:0000259" key="2">
    <source>
        <dbReference type="PROSITE" id="PS51029"/>
    </source>
</evidence>
<dbReference type="InterPro" id="IPR006578">
    <property type="entry name" value="MADF-dom"/>
</dbReference>
<dbReference type="EnsemblMetazoa" id="ADIR015594-RA">
    <property type="protein sequence ID" value="ADIR015594-PA"/>
    <property type="gene ID" value="ADIR015594"/>
</dbReference>
<accession>A0A182NZ94</accession>
<dbReference type="Proteomes" id="UP000075884">
    <property type="component" value="Unassembled WGS sequence"/>
</dbReference>
<dbReference type="VEuPathDB" id="VectorBase:ADIR015594"/>
<dbReference type="InterPro" id="IPR039353">
    <property type="entry name" value="TF_Adf1"/>
</dbReference>
<dbReference type="GO" id="GO:0006357">
    <property type="term" value="P:regulation of transcription by RNA polymerase II"/>
    <property type="evidence" value="ECO:0007669"/>
    <property type="project" value="TreeGrafter"/>
</dbReference>
<feature type="compositionally biased region" description="Polar residues" evidence="1">
    <location>
        <begin position="221"/>
        <end position="237"/>
    </location>
</feature>
<evidence type="ECO:0000313" key="4">
    <source>
        <dbReference type="Proteomes" id="UP000075884"/>
    </source>
</evidence>
<name>A0A182NZ94_9DIPT</name>
<reference evidence="4" key="1">
    <citation type="submission" date="2013-03" db="EMBL/GenBank/DDBJ databases">
        <title>The Genome Sequence of Anopheles dirus WRAIR2.</title>
        <authorList>
            <consortium name="The Broad Institute Genomics Platform"/>
            <person name="Neafsey D.E."/>
            <person name="Walton C."/>
            <person name="Walker B."/>
            <person name="Young S.K."/>
            <person name="Zeng Q."/>
            <person name="Gargeya S."/>
            <person name="Fitzgerald M."/>
            <person name="Haas B."/>
            <person name="Abouelleil A."/>
            <person name="Allen A.W."/>
            <person name="Alvarado L."/>
            <person name="Arachchi H.M."/>
            <person name="Berlin A.M."/>
            <person name="Chapman S.B."/>
            <person name="Gainer-Dewar J."/>
            <person name="Goldberg J."/>
            <person name="Griggs A."/>
            <person name="Gujja S."/>
            <person name="Hansen M."/>
            <person name="Howarth C."/>
            <person name="Imamovic A."/>
            <person name="Ireland A."/>
            <person name="Larimer J."/>
            <person name="McCowan C."/>
            <person name="Murphy C."/>
            <person name="Pearson M."/>
            <person name="Poon T.W."/>
            <person name="Priest M."/>
            <person name="Roberts A."/>
            <person name="Saif S."/>
            <person name="Shea T."/>
            <person name="Sisk P."/>
            <person name="Sykes S."/>
            <person name="Wortman J."/>
            <person name="Nusbaum C."/>
            <person name="Birren B."/>
        </authorList>
    </citation>
    <scope>NUCLEOTIDE SEQUENCE [LARGE SCALE GENOMIC DNA]</scope>
    <source>
        <strain evidence="4">WRAIR2</strain>
    </source>
</reference>
<evidence type="ECO:0000313" key="3">
    <source>
        <dbReference type="EnsemblMetazoa" id="ADIR015594-PA"/>
    </source>
</evidence>
<dbReference type="PROSITE" id="PS51029">
    <property type="entry name" value="MADF"/>
    <property type="match status" value="1"/>
</dbReference>
<dbReference type="GO" id="GO:0005667">
    <property type="term" value="C:transcription regulator complex"/>
    <property type="evidence" value="ECO:0007669"/>
    <property type="project" value="TreeGrafter"/>
</dbReference>
<protein>
    <submittedName>
        <fullName evidence="3">MADF domain-containing protein</fullName>
    </submittedName>
</protein>
<feature type="compositionally biased region" description="Polar residues" evidence="1">
    <location>
        <begin position="164"/>
        <end position="175"/>
    </location>
</feature>
<dbReference type="PANTHER" id="PTHR12243">
    <property type="entry name" value="MADF DOMAIN TRANSCRIPTION FACTOR"/>
    <property type="match status" value="1"/>
</dbReference>
<reference evidence="3" key="2">
    <citation type="submission" date="2020-05" db="UniProtKB">
        <authorList>
            <consortium name="EnsemblMetazoa"/>
        </authorList>
    </citation>
    <scope>IDENTIFICATION</scope>
    <source>
        <strain evidence="3">WRAIR2</strain>
    </source>
</reference>
<dbReference type="SMART" id="SM00595">
    <property type="entry name" value="MADF"/>
    <property type="match status" value="1"/>
</dbReference>
<evidence type="ECO:0000256" key="1">
    <source>
        <dbReference type="SAM" id="MobiDB-lite"/>
    </source>
</evidence>
<feature type="compositionally biased region" description="Basic residues" evidence="1">
    <location>
        <begin position="203"/>
        <end position="214"/>
    </location>
</feature>
<feature type="domain" description="MADF" evidence="2">
    <location>
        <begin position="35"/>
        <end position="125"/>
    </location>
</feature>
<dbReference type="PANTHER" id="PTHR12243:SF69">
    <property type="entry name" value="SI:CH73-59F11.3"/>
    <property type="match status" value="1"/>
</dbReference>